<name>A0A9N8DS52_9STRA</name>
<reference evidence="2" key="1">
    <citation type="submission" date="2020-06" db="EMBL/GenBank/DDBJ databases">
        <authorList>
            <consortium name="Plant Systems Biology data submission"/>
        </authorList>
    </citation>
    <scope>NUCLEOTIDE SEQUENCE</scope>
    <source>
        <strain evidence="2">D6</strain>
    </source>
</reference>
<evidence type="ECO:0008006" key="4">
    <source>
        <dbReference type="Google" id="ProtNLM"/>
    </source>
</evidence>
<proteinExistence type="predicted"/>
<dbReference type="OrthoDB" id="2626at2759"/>
<gene>
    <name evidence="2" type="ORF">SEMRO_313_G114800.1</name>
</gene>
<evidence type="ECO:0000313" key="2">
    <source>
        <dbReference type="EMBL" id="CAB9507609.1"/>
    </source>
</evidence>
<sequence>MAITSTMPHNSNLGNMKKKSAFVIGRENDRRKQLILLITVPTILLLSIRGMLTRGAETWHLPVETTCQDSPQLLKQAPPKPLVLYVAGSSRTGTTYFYNLLRILLRQRDPNTIHGWYEDLSVVAARYSSPNPPLSPILEDKFDLDIDKWQGALDAYKSTGTTVLVKVHGLSHAIRLFSGCNSIQNGELMNPGCPVDAVFSTHRDVGPQLASIKRMAWARRMKWSDLDNVQEFCRKTGHHKATRERPRLVAADWKGSAATMDKSWRLQSHAIVKCHQEWHTAAGSKLVLDAPMESLTTHEGRLKLAEQIIQQIGKLDPDGSISTNMDAAKAVEEADQLRSLACSSWQAVNPITHFHRGHVLIDNSSMDTADAAAAANEEKELQKQAFSLLEADPLIQKWRKEFGYSSS</sequence>
<keyword evidence="1" id="KW-1133">Transmembrane helix</keyword>
<organism evidence="2 3">
    <name type="scientific">Seminavis robusta</name>
    <dbReference type="NCBI Taxonomy" id="568900"/>
    <lineage>
        <taxon>Eukaryota</taxon>
        <taxon>Sar</taxon>
        <taxon>Stramenopiles</taxon>
        <taxon>Ochrophyta</taxon>
        <taxon>Bacillariophyta</taxon>
        <taxon>Bacillariophyceae</taxon>
        <taxon>Bacillariophycidae</taxon>
        <taxon>Naviculales</taxon>
        <taxon>Naviculaceae</taxon>
        <taxon>Seminavis</taxon>
    </lineage>
</organism>
<evidence type="ECO:0000313" key="3">
    <source>
        <dbReference type="Proteomes" id="UP001153069"/>
    </source>
</evidence>
<accession>A0A9N8DS52</accession>
<protein>
    <recommendedName>
        <fullName evidence="4">Sulfotransferase</fullName>
    </recommendedName>
</protein>
<comment type="caution">
    <text evidence="2">The sequence shown here is derived from an EMBL/GenBank/DDBJ whole genome shotgun (WGS) entry which is preliminary data.</text>
</comment>
<evidence type="ECO:0000256" key="1">
    <source>
        <dbReference type="SAM" id="Phobius"/>
    </source>
</evidence>
<keyword evidence="3" id="KW-1185">Reference proteome</keyword>
<keyword evidence="1" id="KW-0812">Transmembrane</keyword>
<keyword evidence="1" id="KW-0472">Membrane</keyword>
<dbReference type="AlphaFoldDB" id="A0A9N8DS52"/>
<dbReference type="Proteomes" id="UP001153069">
    <property type="component" value="Unassembled WGS sequence"/>
</dbReference>
<feature type="transmembrane region" description="Helical" evidence="1">
    <location>
        <begin position="34"/>
        <end position="52"/>
    </location>
</feature>
<dbReference type="EMBL" id="CAICTM010000312">
    <property type="protein sequence ID" value="CAB9507609.1"/>
    <property type="molecule type" value="Genomic_DNA"/>
</dbReference>